<dbReference type="EMBL" id="CAJZAI010000012">
    <property type="protein sequence ID" value="CAG9180331.1"/>
    <property type="molecule type" value="Genomic_DNA"/>
</dbReference>
<comment type="caution">
    <text evidence="2">The sequence shown here is derived from an EMBL/GenBank/DDBJ whole genome shotgun (WGS) entry which is preliminary data.</text>
</comment>
<evidence type="ECO:0000313" key="2">
    <source>
        <dbReference type="EMBL" id="CAG9180331.1"/>
    </source>
</evidence>
<keyword evidence="3" id="KW-1185">Reference proteome</keyword>
<proteinExistence type="predicted"/>
<evidence type="ECO:0000256" key="1">
    <source>
        <dbReference type="SAM" id="MobiDB-lite"/>
    </source>
</evidence>
<name>A0ABM8XJV4_9BURK</name>
<accession>A0ABM8XJV4</accession>
<dbReference type="RefSeq" id="WP_224081699.1">
    <property type="nucleotide sequence ID" value="NZ_CAJZAI010000012.1"/>
</dbReference>
<dbReference type="Proteomes" id="UP000727654">
    <property type="component" value="Unassembled WGS sequence"/>
</dbReference>
<evidence type="ECO:0000313" key="3">
    <source>
        <dbReference type="Proteomes" id="UP000727654"/>
    </source>
</evidence>
<reference evidence="2 3" key="1">
    <citation type="submission" date="2021-08" db="EMBL/GenBank/DDBJ databases">
        <authorList>
            <person name="Peeters C."/>
        </authorList>
    </citation>
    <scope>NUCLEOTIDE SEQUENCE [LARGE SCALE GENOMIC DNA]</scope>
    <source>
        <strain evidence="2 3">LMG 23992</strain>
    </source>
</reference>
<sequence length="191" mass="20376">MPAYIPSPSNHQGSDSASPEDTPAAADDLEITAGGILKQHDCLLRWASHDNFWKERSYGNRFYFGDGALDYVPRDVLGSLAADAASAEHGRALLREQLQRSIEAMHISAILRAEVASLKAARNSHQAALAQARAALQAMIDMPFAFEAGRGHADEKARERAYMAAADAIAAIDAAELEASVDGSTAKKEAA</sequence>
<feature type="region of interest" description="Disordered" evidence="1">
    <location>
        <begin position="1"/>
        <end position="23"/>
    </location>
</feature>
<feature type="compositionally biased region" description="Polar residues" evidence="1">
    <location>
        <begin position="7"/>
        <end position="19"/>
    </location>
</feature>
<organism evidence="2 3">
    <name type="scientific">Cupriavidus laharis</name>
    <dbReference type="NCBI Taxonomy" id="151654"/>
    <lineage>
        <taxon>Bacteria</taxon>
        <taxon>Pseudomonadati</taxon>
        <taxon>Pseudomonadota</taxon>
        <taxon>Betaproteobacteria</taxon>
        <taxon>Burkholderiales</taxon>
        <taxon>Burkholderiaceae</taxon>
        <taxon>Cupriavidus</taxon>
    </lineage>
</organism>
<gene>
    <name evidence="2" type="ORF">LMG23992_04215</name>
</gene>
<protein>
    <submittedName>
        <fullName evidence="2">Uncharacterized protein</fullName>
    </submittedName>
</protein>